<feature type="transmembrane region" description="Helical" evidence="1">
    <location>
        <begin position="337"/>
        <end position="363"/>
    </location>
</feature>
<feature type="transmembrane region" description="Helical" evidence="1">
    <location>
        <begin position="375"/>
        <end position="392"/>
    </location>
</feature>
<proteinExistence type="predicted"/>
<evidence type="ECO:0000313" key="2">
    <source>
        <dbReference type="EMBL" id="UYU67396.1"/>
    </source>
</evidence>
<evidence type="ECO:0000313" key="3">
    <source>
        <dbReference type="Proteomes" id="UP001156218"/>
    </source>
</evidence>
<keyword evidence="1" id="KW-1133">Transmembrane helix</keyword>
<feature type="transmembrane region" description="Helical" evidence="1">
    <location>
        <begin position="51"/>
        <end position="70"/>
    </location>
</feature>
<feature type="transmembrane region" description="Helical" evidence="1">
    <location>
        <begin position="311"/>
        <end position="331"/>
    </location>
</feature>
<keyword evidence="1" id="KW-0472">Membrane</keyword>
<name>A0ABD7U5J9_BACT4</name>
<dbReference type="GeneID" id="60926346"/>
<feature type="transmembrane region" description="Helical" evidence="1">
    <location>
        <begin position="6"/>
        <end position="31"/>
    </location>
</feature>
<accession>A0ABD7U5J9</accession>
<dbReference type="EMBL" id="CP083680">
    <property type="protein sequence ID" value="UYU67396.1"/>
    <property type="molecule type" value="Genomic_DNA"/>
</dbReference>
<keyword evidence="1" id="KW-0812">Transmembrane</keyword>
<feature type="transmembrane region" description="Helical" evidence="1">
    <location>
        <begin position="419"/>
        <end position="437"/>
    </location>
</feature>
<gene>
    <name evidence="2" type="ORF">KQP68_03695</name>
</gene>
<reference evidence="2 3" key="1">
    <citation type="submission" date="2021-06" db="EMBL/GenBank/DDBJ databases">
        <title>Interrogation of the integrated mobile genetic elements in gut-associated Bacteroides with a consensus prediction approach.</title>
        <authorList>
            <person name="Campbell D.E."/>
            <person name="Leigh J.R."/>
            <person name="Kim T."/>
            <person name="England W."/>
            <person name="Whitaker R.J."/>
            <person name="Degnan P.H."/>
        </authorList>
    </citation>
    <scope>NUCLEOTIDE SEQUENCE [LARGE SCALE GENOMIC DNA]</scope>
    <source>
        <strain evidence="2 3">WAL8669</strain>
    </source>
</reference>
<organism evidence="2 3">
    <name type="scientific">Bacteroides thetaiotaomicron</name>
    <dbReference type="NCBI Taxonomy" id="818"/>
    <lineage>
        <taxon>Bacteria</taxon>
        <taxon>Pseudomonadati</taxon>
        <taxon>Bacteroidota</taxon>
        <taxon>Bacteroidia</taxon>
        <taxon>Bacteroidales</taxon>
        <taxon>Bacteroidaceae</taxon>
        <taxon>Bacteroides</taxon>
    </lineage>
</organism>
<dbReference type="RefSeq" id="WP_011107237.1">
    <property type="nucleotide sequence ID" value="NZ_CAXSNJ010000037.1"/>
</dbReference>
<evidence type="ECO:0000256" key="1">
    <source>
        <dbReference type="SAM" id="Phobius"/>
    </source>
</evidence>
<feature type="transmembrane region" description="Helical" evidence="1">
    <location>
        <begin position="135"/>
        <end position="154"/>
    </location>
</feature>
<feature type="transmembrane region" description="Helical" evidence="1">
    <location>
        <begin position="166"/>
        <end position="184"/>
    </location>
</feature>
<dbReference type="AlphaFoldDB" id="A0ABD7U5J9"/>
<feature type="transmembrane region" description="Helical" evidence="1">
    <location>
        <begin position="214"/>
        <end position="241"/>
    </location>
</feature>
<feature type="transmembrane region" description="Helical" evidence="1">
    <location>
        <begin position="253"/>
        <end position="275"/>
    </location>
</feature>
<sequence length="438" mass="49996">MNLIISILFAFIIGIFDGHFSVFVAGIVITLACRLHLLSFGGNDLARGKRLMAIIIPVYFIAALIFSYSFDASHHFIVSDPSRYIQSYCFSNVNYYNFDQLRNCYLELSDNNALYNSSVLAVCTFANNYLGGSSVLFMTLIQTLFGLMSIMMLYRILVRQFGFEQAFKYSLLFAFGSHFLFYSSVIIRDITIVYFYLVSTAIIISKFEIRNLIVLIICILITWGIRLYSGLFLFVFLGYYMYIISTTDRSRKISLVVFIPALLVLVGVVMSFSIFDQTVQEINDYSELSFENSGDGMVSKLMKLPPGISQIALLLFAMVKPFPPFSVISIADSFSSFVMSSVFTFNSVFWFCIFYVTIIGMLFKGFWGKMNFSEKLLLLVVLVFLMANTAHADVRRMMPVFPILYICFIKMKEESGSNWMKQLTIALLVFYLLIGFVM</sequence>
<protein>
    <submittedName>
        <fullName evidence="2">Uncharacterized protein</fullName>
    </submittedName>
</protein>
<dbReference type="Proteomes" id="UP001156218">
    <property type="component" value="Chromosome"/>
</dbReference>